<dbReference type="Proteomes" id="UP000325122">
    <property type="component" value="Unassembled WGS sequence"/>
</dbReference>
<dbReference type="InterPro" id="IPR044665">
    <property type="entry name" value="E_coli_cyclophilin_A-like"/>
</dbReference>
<accession>A0A5M6ZK91</accession>
<dbReference type="GO" id="GO:0003755">
    <property type="term" value="F:peptidyl-prolyl cis-trans isomerase activity"/>
    <property type="evidence" value="ECO:0007669"/>
    <property type="project" value="UniProtKB-KW"/>
</dbReference>
<evidence type="ECO:0000256" key="2">
    <source>
        <dbReference type="ARBA" id="ARBA00023110"/>
    </source>
</evidence>
<dbReference type="PROSITE" id="PS50072">
    <property type="entry name" value="CSA_PPIASE_2"/>
    <property type="match status" value="1"/>
</dbReference>
<keyword evidence="2" id="KW-0697">Rotamase</keyword>
<dbReference type="PANTHER" id="PTHR43246">
    <property type="entry name" value="PEPTIDYL-PROLYL CIS-TRANS ISOMERASE CYP38, CHLOROPLASTIC"/>
    <property type="match status" value="1"/>
</dbReference>
<gene>
    <name evidence="5" type="ORF">F1654_04405</name>
</gene>
<dbReference type="Pfam" id="PF00160">
    <property type="entry name" value="Pro_isomerase"/>
    <property type="match status" value="1"/>
</dbReference>
<evidence type="ECO:0000256" key="1">
    <source>
        <dbReference type="ARBA" id="ARBA00013194"/>
    </source>
</evidence>
<name>A0A5M6ZK91_9PROT</name>
<reference evidence="5 6" key="1">
    <citation type="submission" date="2019-09" db="EMBL/GenBank/DDBJ databases">
        <authorList>
            <person name="Kevbrin V."/>
            <person name="Grouzdev D.S."/>
        </authorList>
    </citation>
    <scope>NUCLEOTIDE SEQUENCE [LARGE SCALE GENOMIC DNA]</scope>
    <source>
        <strain evidence="5 6">G-192</strain>
    </source>
</reference>
<keyword evidence="3 5" id="KW-0413">Isomerase</keyword>
<evidence type="ECO:0000259" key="4">
    <source>
        <dbReference type="PROSITE" id="PS50072"/>
    </source>
</evidence>
<dbReference type="InterPro" id="IPR029000">
    <property type="entry name" value="Cyclophilin-like_dom_sf"/>
</dbReference>
<proteinExistence type="predicted"/>
<dbReference type="InterPro" id="IPR002130">
    <property type="entry name" value="Cyclophilin-type_PPIase_dom"/>
</dbReference>
<evidence type="ECO:0000256" key="3">
    <source>
        <dbReference type="ARBA" id="ARBA00023235"/>
    </source>
</evidence>
<dbReference type="Gene3D" id="2.40.100.10">
    <property type="entry name" value="Cyclophilin-like"/>
    <property type="match status" value="1"/>
</dbReference>
<comment type="caution">
    <text evidence="5">The sequence shown here is derived from an EMBL/GenBank/DDBJ whole genome shotgun (WGS) entry which is preliminary data.</text>
</comment>
<evidence type="ECO:0000313" key="6">
    <source>
        <dbReference type="Proteomes" id="UP000325122"/>
    </source>
</evidence>
<dbReference type="AlphaFoldDB" id="A0A5M6ZK91"/>
<organism evidence="5 6">
    <name type="scientific">Alkalicaulis satelles</name>
    <dbReference type="NCBI Taxonomy" id="2609175"/>
    <lineage>
        <taxon>Bacteria</taxon>
        <taxon>Pseudomonadati</taxon>
        <taxon>Pseudomonadota</taxon>
        <taxon>Alphaproteobacteria</taxon>
        <taxon>Maricaulales</taxon>
        <taxon>Maricaulaceae</taxon>
        <taxon>Alkalicaulis</taxon>
    </lineage>
</organism>
<feature type="domain" description="PPIase cyclophilin-type" evidence="4">
    <location>
        <begin position="74"/>
        <end position="236"/>
    </location>
</feature>
<keyword evidence="6" id="KW-1185">Reference proteome</keyword>
<dbReference type="EMBL" id="VWOJ01000001">
    <property type="protein sequence ID" value="KAA5805229.1"/>
    <property type="molecule type" value="Genomic_DNA"/>
</dbReference>
<dbReference type="SUPFAM" id="SSF50891">
    <property type="entry name" value="Cyclophilin-like"/>
    <property type="match status" value="1"/>
</dbReference>
<dbReference type="EC" id="5.2.1.8" evidence="1"/>
<protein>
    <recommendedName>
        <fullName evidence="1">peptidylprolyl isomerase</fullName>
        <ecNumber evidence="1">5.2.1.8</ecNumber>
    </recommendedName>
</protein>
<sequence>MRCSMAQARLSGQAPIRTGVDTRAQAPSESLAGADALPGDLLMTLRLLALPLIAVLAACQNPADEGGAGVTEETLPKAVIETDMGEIRIVLHAGKAPVSVANFLAHVEAGTFEGGSFYRVVRDDNDRPDIENPMNLIQGGWGFEGLPEAQGIAHESTDMTGLSHVRGAVSMGRYDVGTATTEFFIMLNDTPGLDAGPDGRNPGDEAGYAVFGQVVEGIEIAEAIMNGAAGGHEGAPEGFAHQFLTEPVTIRSIRRVR</sequence>
<evidence type="ECO:0000313" key="5">
    <source>
        <dbReference type="EMBL" id="KAA5805229.1"/>
    </source>
</evidence>